<gene>
    <name evidence="10" type="ORF">APY09_05945</name>
</gene>
<dbReference type="InterPro" id="IPR037171">
    <property type="entry name" value="NagB/RpiA_transferase-like"/>
</dbReference>
<dbReference type="SUPFAM" id="SSF46548">
    <property type="entry name" value="alpha-helical ferredoxin"/>
    <property type="match status" value="1"/>
</dbReference>
<organism evidence="10 11">
    <name type="scientific">Schaalia odontolytica</name>
    <dbReference type="NCBI Taxonomy" id="1660"/>
    <lineage>
        <taxon>Bacteria</taxon>
        <taxon>Bacillati</taxon>
        <taxon>Actinomycetota</taxon>
        <taxon>Actinomycetes</taxon>
        <taxon>Actinomycetales</taxon>
        <taxon>Actinomycetaceae</taxon>
        <taxon>Schaalia</taxon>
    </lineage>
</organism>
<evidence type="ECO:0000256" key="6">
    <source>
        <dbReference type="ARBA" id="ARBA00023004"/>
    </source>
</evidence>
<evidence type="ECO:0000256" key="8">
    <source>
        <dbReference type="SAM" id="MobiDB-lite"/>
    </source>
</evidence>
<dbReference type="SUPFAM" id="SSF100950">
    <property type="entry name" value="NagB/RpiA/CoA transferase-like"/>
    <property type="match status" value="1"/>
</dbReference>
<dbReference type="OrthoDB" id="9782337at2"/>
<evidence type="ECO:0000256" key="7">
    <source>
        <dbReference type="ARBA" id="ARBA00023014"/>
    </source>
</evidence>
<protein>
    <submittedName>
        <fullName evidence="10">(4Fe-4S)-binding protein</fullName>
    </submittedName>
</protein>
<sequence length="540" mass="59543">MSETFIGMPGVVSDDSNAQAHTGGWRTTVSIPEDTLRWGPTFPEGAHKTLANTQMRRNLGHATRTIRTKRGQRVAEMPDWEDLRNAAEAVKFEVESRMPELLEEFERNVTARGGIVHWARDKHEANRIVADIIKSKGVDEVVKVKSMATQETNLNEYLKDQGIHARETDLAEMIVQLADDMPSHIVVPAIHRNRSEVRGIFLDRMEDAPRDLSDDPTELTAAARSHLRKKFLHAKVAVSGTNMGIAETGTVSIFESEGNGRMCLTLPDTLITLMGIEKLVPRFQDIEIFSQLLPRSATGERMNPYTSMWTGVTPGDGPQEFHLILMDNGRTKVLSDPIGRQALACIRCGSCMNICPVYQHTSGHAYGSVYPGPIGAILTPQLTQGLDEHDPVHTLPFASSLCGACGEVCPVKIDIPTILIHMRARTVDVKRNLVPDVWDLAMGVTTPVMSNAKLWKAANVPTKATRLFAKKGAIGALPFPASLWTRARDLPVAPKETFRQWWKRTHKDSDANAPRTDAPAKGVPLASEHGMTTNTTPKEA</sequence>
<evidence type="ECO:0000256" key="3">
    <source>
        <dbReference type="ARBA" id="ARBA00022723"/>
    </source>
</evidence>
<keyword evidence="4" id="KW-0677">Repeat</keyword>
<evidence type="ECO:0000259" key="9">
    <source>
        <dbReference type="PROSITE" id="PS51379"/>
    </source>
</evidence>
<comment type="caution">
    <text evidence="10">The sequence shown here is derived from an EMBL/GenBank/DDBJ whole genome shotgun (WGS) entry which is preliminary data.</text>
</comment>
<dbReference type="InterPro" id="IPR017900">
    <property type="entry name" value="4Fe4S_Fe_S_CS"/>
</dbReference>
<reference evidence="10 11" key="1">
    <citation type="submission" date="2015-10" db="EMBL/GenBank/DDBJ databases">
        <title>Draft Genome of Actinomyces odontolyticus subsp. actinosynbacter strain XH001.</title>
        <authorList>
            <person name="Mclean J.S."/>
            <person name="He X."/>
        </authorList>
    </citation>
    <scope>NUCLEOTIDE SEQUENCE [LARGE SCALE GENOMIC DNA]</scope>
    <source>
        <strain evidence="10 11">XH001</strain>
    </source>
</reference>
<dbReference type="Gene3D" id="1.10.1060.10">
    <property type="entry name" value="Alpha-helical ferredoxin"/>
    <property type="match status" value="1"/>
</dbReference>
<evidence type="ECO:0000256" key="2">
    <source>
        <dbReference type="ARBA" id="ARBA00022485"/>
    </source>
</evidence>
<proteinExistence type="predicted"/>
<dbReference type="AlphaFoldDB" id="A0A0V8RSP9"/>
<dbReference type="InterPro" id="IPR009051">
    <property type="entry name" value="Helical_ferredxn"/>
</dbReference>
<dbReference type="GO" id="GO:0046872">
    <property type="term" value="F:metal ion binding"/>
    <property type="evidence" value="ECO:0007669"/>
    <property type="project" value="UniProtKB-KW"/>
</dbReference>
<evidence type="ECO:0000313" key="11">
    <source>
        <dbReference type="Proteomes" id="UP000054686"/>
    </source>
</evidence>
<dbReference type="InterPro" id="IPR024185">
    <property type="entry name" value="FTHF_cligase-like_sf"/>
</dbReference>
<accession>A0A0V8RSP9</accession>
<dbReference type="InterPro" id="IPR017896">
    <property type="entry name" value="4Fe4S_Fe-S-bd"/>
</dbReference>
<dbReference type="Gene3D" id="3.40.50.10420">
    <property type="entry name" value="NagB/RpiA/CoA transferase-like"/>
    <property type="match status" value="1"/>
</dbReference>
<dbReference type="Pfam" id="PF13183">
    <property type="entry name" value="Fer4_8"/>
    <property type="match status" value="1"/>
</dbReference>
<feature type="compositionally biased region" description="Polar residues" evidence="8">
    <location>
        <begin position="530"/>
        <end position="540"/>
    </location>
</feature>
<feature type="compositionally biased region" description="Polar residues" evidence="8">
    <location>
        <begin position="14"/>
        <end position="23"/>
    </location>
</feature>
<keyword evidence="1" id="KW-0813">Transport</keyword>
<keyword evidence="6" id="KW-0408">Iron</keyword>
<dbReference type="PANTHER" id="PTHR47153:SF2">
    <property type="entry name" value="LACTATE UTILIZATION PROTEIN B"/>
    <property type="match status" value="1"/>
</dbReference>
<dbReference type="InterPro" id="IPR004452">
    <property type="entry name" value="LutB/LldF"/>
</dbReference>
<keyword evidence="7" id="KW-0411">Iron-sulfur</keyword>
<dbReference type="NCBIfam" id="TIGR00273">
    <property type="entry name" value="LutB/LldF family L-lactate oxidation iron-sulfur protein"/>
    <property type="match status" value="1"/>
</dbReference>
<dbReference type="PROSITE" id="PS51379">
    <property type="entry name" value="4FE4S_FER_2"/>
    <property type="match status" value="1"/>
</dbReference>
<dbReference type="EMBL" id="LLVT01000002">
    <property type="protein sequence ID" value="KSW11010.1"/>
    <property type="molecule type" value="Genomic_DNA"/>
</dbReference>
<evidence type="ECO:0000313" key="10">
    <source>
        <dbReference type="EMBL" id="KSW11010.1"/>
    </source>
</evidence>
<dbReference type="Proteomes" id="UP000054686">
    <property type="component" value="Unassembled WGS sequence"/>
</dbReference>
<dbReference type="InterPro" id="IPR003741">
    <property type="entry name" value="LUD_dom"/>
</dbReference>
<dbReference type="RefSeq" id="WP_060566689.1">
    <property type="nucleotide sequence ID" value="NZ_CP040006.1"/>
</dbReference>
<feature type="region of interest" description="Disordered" evidence="8">
    <location>
        <begin position="505"/>
        <end position="540"/>
    </location>
</feature>
<evidence type="ECO:0000256" key="4">
    <source>
        <dbReference type="ARBA" id="ARBA00022737"/>
    </source>
</evidence>
<evidence type="ECO:0000256" key="1">
    <source>
        <dbReference type="ARBA" id="ARBA00022448"/>
    </source>
</evidence>
<feature type="domain" description="4Fe-4S ferredoxin-type" evidence="9">
    <location>
        <begin position="335"/>
        <end position="365"/>
    </location>
</feature>
<dbReference type="PANTHER" id="PTHR47153">
    <property type="entry name" value="LACTATE UTILIZATION PROTEIN B"/>
    <property type="match status" value="1"/>
</dbReference>
<name>A0A0V8RSP9_9ACTO</name>
<keyword evidence="3" id="KW-0479">Metal-binding</keyword>
<keyword evidence="2" id="KW-0004">4Fe-4S</keyword>
<dbReference type="Pfam" id="PF02589">
    <property type="entry name" value="LUD_dom"/>
    <property type="match status" value="1"/>
</dbReference>
<keyword evidence="5" id="KW-0249">Electron transport</keyword>
<dbReference type="GO" id="GO:0006089">
    <property type="term" value="P:lactate metabolic process"/>
    <property type="evidence" value="ECO:0007669"/>
    <property type="project" value="InterPro"/>
</dbReference>
<evidence type="ECO:0000256" key="5">
    <source>
        <dbReference type="ARBA" id="ARBA00022982"/>
    </source>
</evidence>
<feature type="region of interest" description="Disordered" evidence="8">
    <location>
        <begin position="1"/>
        <end position="23"/>
    </location>
</feature>
<dbReference type="GO" id="GO:0051539">
    <property type="term" value="F:4 iron, 4 sulfur cluster binding"/>
    <property type="evidence" value="ECO:0007669"/>
    <property type="project" value="UniProtKB-KW"/>
</dbReference>
<dbReference type="PROSITE" id="PS00198">
    <property type="entry name" value="4FE4S_FER_1"/>
    <property type="match status" value="1"/>
</dbReference>